<dbReference type="RefSeq" id="WP_354226196.1">
    <property type="nucleotide sequence ID" value="NZ_JBEPSN010000001.1"/>
</dbReference>
<dbReference type="EMBL" id="JBEPSN010000001">
    <property type="protein sequence ID" value="MET4538630.1"/>
    <property type="molecule type" value="Genomic_DNA"/>
</dbReference>
<organism evidence="2 3">
    <name type="scientific">Arthrobacter bambusae</name>
    <dbReference type="NCBI Taxonomy" id="1338426"/>
    <lineage>
        <taxon>Bacteria</taxon>
        <taxon>Bacillati</taxon>
        <taxon>Actinomycetota</taxon>
        <taxon>Actinomycetes</taxon>
        <taxon>Micrococcales</taxon>
        <taxon>Micrococcaceae</taxon>
        <taxon>Arthrobacter</taxon>
    </lineage>
</organism>
<feature type="compositionally biased region" description="Polar residues" evidence="1">
    <location>
        <begin position="66"/>
        <end position="76"/>
    </location>
</feature>
<protein>
    <submittedName>
        <fullName evidence="2">Uncharacterized protein</fullName>
    </submittedName>
</protein>
<feature type="region of interest" description="Disordered" evidence="1">
    <location>
        <begin position="42"/>
        <end position="81"/>
    </location>
</feature>
<dbReference type="GeneID" id="92751357"/>
<dbReference type="Proteomes" id="UP001549307">
    <property type="component" value="Unassembled WGS sequence"/>
</dbReference>
<sequence length="99" mass="10275">MPTGATTAGTDCFENPDVPGLCHVAPAAKKTLIARYRRDDETLKAEQSKQTANYELHGPPPMAQVASHSHPSSSGDKVSAAAASKISTIASAVAKTLDK</sequence>
<evidence type="ECO:0000313" key="2">
    <source>
        <dbReference type="EMBL" id="MET4538630.1"/>
    </source>
</evidence>
<comment type="caution">
    <text evidence="2">The sequence shown here is derived from an EMBL/GenBank/DDBJ whole genome shotgun (WGS) entry which is preliminary data.</text>
</comment>
<reference evidence="2 3" key="1">
    <citation type="submission" date="2024-06" db="EMBL/GenBank/DDBJ databases">
        <title>Sorghum-associated microbial communities from plants grown in Nebraska, USA.</title>
        <authorList>
            <person name="Schachtman D."/>
        </authorList>
    </citation>
    <scope>NUCLEOTIDE SEQUENCE [LARGE SCALE GENOMIC DNA]</scope>
    <source>
        <strain evidence="2 3">3552</strain>
    </source>
</reference>
<keyword evidence="3" id="KW-1185">Reference proteome</keyword>
<evidence type="ECO:0000313" key="3">
    <source>
        <dbReference type="Proteomes" id="UP001549307"/>
    </source>
</evidence>
<evidence type="ECO:0000256" key="1">
    <source>
        <dbReference type="SAM" id="MobiDB-lite"/>
    </source>
</evidence>
<name>A0ABV2P1J9_9MICC</name>
<gene>
    <name evidence="2" type="ORF">ABIE37_000385</name>
</gene>
<accession>A0ABV2P1J9</accession>
<proteinExistence type="predicted"/>